<dbReference type="AlphaFoldDB" id="A0A1I0FUN3"/>
<feature type="non-terminal residue" evidence="1">
    <location>
        <position position="1"/>
    </location>
</feature>
<evidence type="ECO:0000313" key="2">
    <source>
        <dbReference type="Proteomes" id="UP000199345"/>
    </source>
</evidence>
<reference evidence="2" key="1">
    <citation type="submission" date="2016-10" db="EMBL/GenBank/DDBJ databases">
        <authorList>
            <person name="Varghese N."/>
            <person name="Submissions S."/>
        </authorList>
    </citation>
    <scope>NUCLEOTIDE SEQUENCE [LARGE SCALE GENOMIC DNA]</scope>
    <source>
        <strain evidence="2">Nm71</strain>
    </source>
</reference>
<dbReference type="EMBL" id="FOIA01000044">
    <property type="protein sequence ID" value="SET61372.1"/>
    <property type="molecule type" value="Genomic_DNA"/>
</dbReference>
<gene>
    <name evidence="1" type="ORF">SAMN05216326_14418</name>
</gene>
<protein>
    <submittedName>
        <fullName evidence="1">Uncharacterized protein</fullName>
    </submittedName>
</protein>
<dbReference type="Proteomes" id="UP000199345">
    <property type="component" value="Unassembled WGS sequence"/>
</dbReference>
<accession>A0A1I0FUN3</accession>
<keyword evidence="2" id="KW-1185">Reference proteome</keyword>
<name>A0A1I0FUN3_9PROT</name>
<sequence>LSNQIKFKNANSAMTLAGQDYVRLISGFFHVKKHQIKRHIIKYAFDIDLILV</sequence>
<evidence type="ECO:0000313" key="1">
    <source>
        <dbReference type="EMBL" id="SET61372.1"/>
    </source>
</evidence>
<organism evidence="1 2">
    <name type="scientific">Nitrosomonas marina</name>
    <dbReference type="NCBI Taxonomy" id="917"/>
    <lineage>
        <taxon>Bacteria</taxon>
        <taxon>Pseudomonadati</taxon>
        <taxon>Pseudomonadota</taxon>
        <taxon>Betaproteobacteria</taxon>
        <taxon>Nitrosomonadales</taxon>
        <taxon>Nitrosomonadaceae</taxon>
        <taxon>Nitrosomonas</taxon>
    </lineage>
</organism>
<proteinExistence type="predicted"/>